<dbReference type="EMBL" id="CYKH01001606">
    <property type="protein sequence ID" value="CUG87985.1"/>
    <property type="molecule type" value="Genomic_DNA"/>
</dbReference>
<evidence type="ECO:0000313" key="2">
    <source>
        <dbReference type="Proteomes" id="UP000051952"/>
    </source>
</evidence>
<evidence type="ECO:0000313" key="1">
    <source>
        <dbReference type="EMBL" id="CUG87985.1"/>
    </source>
</evidence>
<keyword evidence="2" id="KW-1185">Reference proteome</keyword>
<dbReference type="OrthoDB" id="10260340at2759"/>
<name>A0A0S4JEY5_BODSA</name>
<protein>
    <submittedName>
        <fullName evidence="1">Uncharacterized protein</fullName>
    </submittedName>
</protein>
<proteinExistence type="predicted"/>
<sequence length="93" mass="10648">MLSPDEEVFRIVSSLEGAACVIEAELEVINRDLRTAEDNCKPYGEVFLAPVRFLTQLRENKKLRFREIVGELEKLQIQLEASNNLVSVLKSER</sequence>
<dbReference type="VEuPathDB" id="TriTrypDB:BSAL_13010"/>
<organism evidence="1 2">
    <name type="scientific">Bodo saltans</name>
    <name type="common">Flagellated protozoan</name>
    <dbReference type="NCBI Taxonomy" id="75058"/>
    <lineage>
        <taxon>Eukaryota</taxon>
        <taxon>Discoba</taxon>
        <taxon>Euglenozoa</taxon>
        <taxon>Kinetoplastea</taxon>
        <taxon>Metakinetoplastina</taxon>
        <taxon>Eubodonida</taxon>
        <taxon>Bodonidae</taxon>
        <taxon>Bodo</taxon>
    </lineage>
</organism>
<reference evidence="2" key="1">
    <citation type="submission" date="2015-09" db="EMBL/GenBank/DDBJ databases">
        <authorList>
            <consortium name="Pathogen Informatics"/>
        </authorList>
    </citation>
    <scope>NUCLEOTIDE SEQUENCE [LARGE SCALE GENOMIC DNA]</scope>
    <source>
        <strain evidence="2">Lake Konstanz</strain>
    </source>
</reference>
<dbReference type="AlphaFoldDB" id="A0A0S4JEY5"/>
<dbReference type="Proteomes" id="UP000051952">
    <property type="component" value="Unassembled WGS sequence"/>
</dbReference>
<accession>A0A0S4JEY5</accession>
<gene>
    <name evidence="1" type="ORF">BSAL_13010</name>
</gene>